<evidence type="ECO:0000256" key="6">
    <source>
        <dbReference type="ARBA" id="ARBA00023129"/>
    </source>
</evidence>
<keyword evidence="6" id="KW-0708">Seed storage protein</keyword>
<dbReference type="SUPFAM" id="SSF47699">
    <property type="entry name" value="Bifunctional inhibitor/lipid-transfer protein/seed storage 2S albumin"/>
    <property type="match status" value="1"/>
</dbReference>
<keyword evidence="7" id="KW-1015">Disulfide bond</keyword>
<dbReference type="Gramene" id="TuG1812G0100003642.01.T03">
    <property type="protein sequence ID" value="TuG1812G0100003642.01.T03"/>
    <property type="gene ID" value="TuG1812G0100003642.01"/>
</dbReference>
<keyword evidence="11" id="KW-1185">Reference proteome</keyword>
<dbReference type="PANTHER" id="PTHR34481">
    <property type="entry name" value="TRYPSIN/FACTOR XIIA INHIBITOR-RELATED"/>
    <property type="match status" value="1"/>
</dbReference>
<evidence type="ECO:0000256" key="3">
    <source>
        <dbReference type="ARBA" id="ARBA00011443"/>
    </source>
</evidence>
<feature type="compositionally biased region" description="Polar residues" evidence="8">
    <location>
        <begin position="119"/>
        <end position="130"/>
    </location>
</feature>
<feature type="chain" id="PRO_5035771684" description="High-molecular-weight glutenin subunit" evidence="9">
    <location>
        <begin position="22"/>
        <end position="130"/>
    </location>
</feature>
<evidence type="ECO:0000313" key="10">
    <source>
        <dbReference type="EnsemblPlants" id="TuG1812G0100003642.01.T03"/>
    </source>
</evidence>
<keyword evidence="9" id="KW-0732">Signal</keyword>
<reference evidence="11" key="1">
    <citation type="journal article" date="2013" name="Nature">
        <title>Draft genome of the wheat A-genome progenitor Triticum urartu.</title>
        <authorList>
            <person name="Ling H.Q."/>
            <person name="Zhao S."/>
            <person name="Liu D."/>
            <person name="Wang J."/>
            <person name="Sun H."/>
            <person name="Zhang C."/>
            <person name="Fan H."/>
            <person name="Li D."/>
            <person name="Dong L."/>
            <person name="Tao Y."/>
            <person name="Gao C."/>
            <person name="Wu H."/>
            <person name="Li Y."/>
            <person name="Cui Y."/>
            <person name="Guo X."/>
            <person name="Zheng S."/>
            <person name="Wang B."/>
            <person name="Yu K."/>
            <person name="Liang Q."/>
            <person name="Yang W."/>
            <person name="Lou X."/>
            <person name="Chen J."/>
            <person name="Feng M."/>
            <person name="Jian J."/>
            <person name="Zhang X."/>
            <person name="Luo G."/>
            <person name="Jiang Y."/>
            <person name="Liu J."/>
            <person name="Wang Z."/>
            <person name="Sha Y."/>
            <person name="Zhang B."/>
            <person name="Wu H."/>
            <person name="Tang D."/>
            <person name="Shen Q."/>
            <person name="Xue P."/>
            <person name="Zou S."/>
            <person name="Wang X."/>
            <person name="Liu X."/>
            <person name="Wang F."/>
            <person name="Yang Y."/>
            <person name="An X."/>
            <person name="Dong Z."/>
            <person name="Zhang K."/>
            <person name="Zhang X."/>
            <person name="Luo M.C."/>
            <person name="Dvorak J."/>
            <person name="Tong Y."/>
            <person name="Wang J."/>
            <person name="Yang H."/>
            <person name="Li Z."/>
            <person name="Wang D."/>
            <person name="Zhang A."/>
            <person name="Wang J."/>
        </authorList>
    </citation>
    <scope>NUCLEOTIDE SEQUENCE</scope>
    <source>
        <strain evidence="11">cv. G1812</strain>
    </source>
</reference>
<feature type="region of interest" description="Disordered" evidence="8">
    <location>
        <begin position="107"/>
        <end position="130"/>
    </location>
</feature>
<dbReference type="EnsemblPlants" id="TuG1812G0100003642.01.T03">
    <property type="protein sequence ID" value="TuG1812G0100003642.01.T03"/>
    <property type="gene ID" value="TuG1812G0100003642.01"/>
</dbReference>
<evidence type="ECO:0000256" key="7">
    <source>
        <dbReference type="ARBA" id="ARBA00023157"/>
    </source>
</evidence>
<dbReference type="Proteomes" id="UP000015106">
    <property type="component" value="Chromosome 1"/>
</dbReference>
<dbReference type="GO" id="GO:0045735">
    <property type="term" value="F:nutrient reservoir activity"/>
    <property type="evidence" value="ECO:0007669"/>
    <property type="project" value="UniProtKB-KW"/>
</dbReference>
<proteinExistence type="inferred from homology"/>
<protein>
    <recommendedName>
        <fullName evidence="12">High-molecular-weight glutenin subunit</fullName>
    </recommendedName>
</protein>
<gene>
    <name evidence="10" type="primary">LOC125523624</name>
</gene>
<dbReference type="InterPro" id="IPR001419">
    <property type="entry name" value="Glutenin"/>
</dbReference>
<reference evidence="10" key="3">
    <citation type="submission" date="2022-06" db="UniProtKB">
        <authorList>
            <consortium name="EnsemblPlants"/>
        </authorList>
    </citation>
    <scope>IDENTIFICATION</scope>
</reference>
<dbReference type="PANTHER" id="PTHR34481:SF14">
    <property type="entry name" value="GLUTENIN, HIGH MOLECULAR WEIGHT SUBUNIT DX5"/>
    <property type="match status" value="1"/>
</dbReference>
<dbReference type="InterPro" id="IPR036312">
    <property type="entry name" value="Bifun_inhib/LTP/seed_sf"/>
</dbReference>
<name>A0A8R7K2H0_TRIUA</name>
<comment type="function">
    <text evidence="1">Glutenins are high-molecular weight seed storage proteins of wheat endosperm. Thought to be responsible for the visco-elastic property of wheat dough.</text>
</comment>
<keyword evidence="4" id="KW-0677">Repeat</keyword>
<evidence type="ECO:0000256" key="5">
    <source>
        <dbReference type="ARBA" id="ARBA00022761"/>
    </source>
</evidence>
<dbReference type="Pfam" id="PF03157">
    <property type="entry name" value="Glutenin_hmw"/>
    <property type="match status" value="1"/>
</dbReference>
<comment type="subunit">
    <text evidence="3">Disulfide-bridge linked aggregates.</text>
</comment>
<keyword evidence="5" id="KW-0758">Storage protein</keyword>
<evidence type="ECO:0008006" key="12">
    <source>
        <dbReference type="Google" id="ProtNLM"/>
    </source>
</evidence>
<reference evidence="10" key="2">
    <citation type="submission" date="2018-03" db="EMBL/GenBank/DDBJ databases">
        <title>The Triticum urartu genome reveals the dynamic nature of wheat genome evolution.</title>
        <authorList>
            <person name="Ling H."/>
            <person name="Ma B."/>
            <person name="Shi X."/>
            <person name="Liu H."/>
            <person name="Dong L."/>
            <person name="Sun H."/>
            <person name="Cao Y."/>
            <person name="Gao Q."/>
            <person name="Zheng S."/>
            <person name="Li Y."/>
            <person name="Yu Y."/>
            <person name="Du H."/>
            <person name="Qi M."/>
            <person name="Li Y."/>
            <person name="Yu H."/>
            <person name="Cui Y."/>
            <person name="Wang N."/>
            <person name="Chen C."/>
            <person name="Wu H."/>
            <person name="Zhao Y."/>
            <person name="Zhang J."/>
            <person name="Li Y."/>
            <person name="Zhou W."/>
            <person name="Zhang B."/>
            <person name="Hu W."/>
            <person name="Eijk M."/>
            <person name="Tang J."/>
            <person name="Witsenboer H."/>
            <person name="Zhao S."/>
            <person name="Li Z."/>
            <person name="Zhang A."/>
            <person name="Wang D."/>
            <person name="Liang C."/>
        </authorList>
    </citation>
    <scope>NUCLEOTIDE SEQUENCE [LARGE SCALE GENOMIC DNA]</scope>
    <source>
        <strain evidence="10">cv. G1812</strain>
    </source>
</reference>
<accession>A0A8R7K2H0</accession>
<evidence type="ECO:0000256" key="8">
    <source>
        <dbReference type="SAM" id="MobiDB-lite"/>
    </source>
</evidence>
<evidence type="ECO:0000256" key="9">
    <source>
        <dbReference type="SAM" id="SignalP"/>
    </source>
</evidence>
<dbReference type="AlphaFoldDB" id="A0A8R7K2H0"/>
<dbReference type="PRINTS" id="PR00210">
    <property type="entry name" value="GLUTENIN"/>
</dbReference>
<feature type="signal peptide" evidence="9">
    <location>
        <begin position="1"/>
        <end position="21"/>
    </location>
</feature>
<evidence type="ECO:0000256" key="1">
    <source>
        <dbReference type="ARBA" id="ARBA00002124"/>
    </source>
</evidence>
<evidence type="ECO:0000256" key="2">
    <source>
        <dbReference type="ARBA" id="ARBA00007506"/>
    </source>
</evidence>
<sequence>MTKRLVLFAAVVVALVALTASEGEASGQLQCERELQEHSLKTCRQVVDQQLRDVSPECQPVVVGPVARQYEQQVVVPPKGGSFYPGETTPPQQLQQSILWGIPALLRSQDNGNNRDKGNQGTTQLLRSSQ</sequence>
<comment type="similarity">
    <text evidence="2">Belongs to the gliadin/glutenin family.</text>
</comment>
<evidence type="ECO:0000256" key="4">
    <source>
        <dbReference type="ARBA" id="ARBA00022737"/>
    </source>
</evidence>
<organism evidence="10 11">
    <name type="scientific">Triticum urartu</name>
    <name type="common">Red wild einkorn</name>
    <name type="synonym">Crithodium urartu</name>
    <dbReference type="NCBI Taxonomy" id="4572"/>
    <lineage>
        <taxon>Eukaryota</taxon>
        <taxon>Viridiplantae</taxon>
        <taxon>Streptophyta</taxon>
        <taxon>Embryophyta</taxon>
        <taxon>Tracheophyta</taxon>
        <taxon>Spermatophyta</taxon>
        <taxon>Magnoliopsida</taxon>
        <taxon>Liliopsida</taxon>
        <taxon>Poales</taxon>
        <taxon>Poaceae</taxon>
        <taxon>BOP clade</taxon>
        <taxon>Pooideae</taxon>
        <taxon>Triticodae</taxon>
        <taxon>Triticeae</taxon>
        <taxon>Triticinae</taxon>
        <taxon>Triticum</taxon>
    </lineage>
</organism>
<evidence type="ECO:0000313" key="11">
    <source>
        <dbReference type="Proteomes" id="UP000015106"/>
    </source>
</evidence>